<name>A0A7C9DKG2_OPUST</name>
<dbReference type="Gene3D" id="3.30.70.100">
    <property type="match status" value="1"/>
</dbReference>
<accession>A0A7C9DKG2</accession>
<evidence type="ECO:0000313" key="3">
    <source>
        <dbReference type="EMBL" id="MBA4645401.1"/>
    </source>
</evidence>
<dbReference type="InterPro" id="IPR008250">
    <property type="entry name" value="ATPase_P-typ_transduc_dom_A_sf"/>
</dbReference>
<dbReference type="PROSITE" id="PS50846">
    <property type="entry name" value="HMA_2"/>
    <property type="match status" value="1"/>
</dbReference>
<dbReference type="SUPFAM" id="SSF55008">
    <property type="entry name" value="HMA, heavy metal-associated domain"/>
    <property type="match status" value="1"/>
</dbReference>
<organism evidence="3">
    <name type="scientific">Opuntia streptacantha</name>
    <name type="common">Prickly pear cactus</name>
    <name type="synonym">Opuntia cardona</name>
    <dbReference type="NCBI Taxonomy" id="393608"/>
    <lineage>
        <taxon>Eukaryota</taxon>
        <taxon>Viridiplantae</taxon>
        <taxon>Streptophyta</taxon>
        <taxon>Embryophyta</taxon>
        <taxon>Tracheophyta</taxon>
        <taxon>Spermatophyta</taxon>
        <taxon>Magnoliopsida</taxon>
        <taxon>eudicotyledons</taxon>
        <taxon>Gunneridae</taxon>
        <taxon>Pentapetalae</taxon>
        <taxon>Caryophyllales</taxon>
        <taxon>Cactineae</taxon>
        <taxon>Cactaceae</taxon>
        <taxon>Opuntioideae</taxon>
        <taxon>Opuntia</taxon>
    </lineage>
</organism>
<dbReference type="PANTHER" id="PTHR43520">
    <property type="entry name" value="ATP7, ISOFORM B"/>
    <property type="match status" value="1"/>
</dbReference>
<dbReference type="InterPro" id="IPR036163">
    <property type="entry name" value="HMA_dom_sf"/>
</dbReference>
<dbReference type="Pfam" id="PF00403">
    <property type="entry name" value="HMA"/>
    <property type="match status" value="1"/>
</dbReference>
<reference evidence="3" key="2">
    <citation type="submission" date="2020-07" db="EMBL/GenBank/DDBJ databases">
        <authorList>
            <person name="Vera ALvarez R."/>
            <person name="Arias-Moreno D.M."/>
            <person name="Jimenez-Jacinto V."/>
            <person name="Jimenez-Bremont J.F."/>
            <person name="Swaminathan K."/>
            <person name="Moose S.P."/>
            <person name="Guerrero-Gonzalez M.L."/>
            <person name="Marino-Ramirez L."/>
            <person name="Landsman D."/>
            <person name="Rodriguez-Kessler M."/>
            <person name="Delgado-Sanchez P."/>
        </authorList>
    </citation>
    <scope>NUCLEOTIDE SEQUENCE</scope>
    <source>
        <tissue evidence="3">Cladode</tissue>
    </source>
</reference>
<feature type="domain" description="HMA" evidence="2">
    <location>
        <begin position="77"/>
        <end position="147"/>
    </location>
</feature>
<dbReference type="SUPFAM" id="SSF81653">
    <property type="entry name" value="Calcium ATPase, transduction domain A"/>
    <property type="match status" value="1"/>
</dbReference>
<dbReference type="GO" id="GO:0043682">
    <property type="term" value="F:P-type divalent copper transporter activity"/>
    <property type="evidence" value="ECO:0007669"/>
    <property type="project" value="TreeGrafter"/>
</dbReference>
<protein>
    <submittedName>
        <fullName evidence="3">P-type Cu(2+) transporter</fullName>
    </submittedName>
</protein>
<evidence type="ECO:0000259" key="2">
    <source>
        <dbReference type="PROSITE" id="PS50846"/>
    </source>
</evidence>
<dbReference type="InterPro" id="IPR006121">
    <property type="entry name" value="HMA_dom"/>
</dbReference>
<dbReference type="PANTHER" id="PTHR43520:SF19">
    <property type="entry name" value="COPPER-TRANSPORTING ATPASE PAA2, CHLOROPLASTIC"/>
    <property type="match status" value="1"/>
</dbReference>
<reference evidence="3" key="1">
    <citation type="journal article" date="2013" name="J. Plant Res.">
        <title>Effect of fungi and light on seed germination of three Opuntia species from semiarid lands of central Mexico.</title>
        <authorList>
            <person name="Delgado-Sanchez P."/>
            <person name="Jimenez-Bremont J.F."/>
            <person name="Guerrero-Gonzalez Mde L."/>
            <person name="Flores J."/>
        </authorList>
    </citation>
    <scope>NUCLEOTIDE SEQUENCE</scope>
    <source>
        <tissue evidence="3">Cladode</tissue>
    </source>
</reference>
<dbReference type="GO" id="GO:0016020">
    <property type="term" value="C:membrane"/>
    <property type="evidence" value="ECO:0007669"/>
    <property type="project" value="TreeGrafter"/>
</dbReference>
<dbReference type="EMBL" id="GISG01142088">
    <property type="protein sequence ID" value="MBA4645401.1"/>
    <property type="molecule type" value="Transcribed_RNA"/>
</dbReference>
<proteinExistence type="predicted"/>
<keyword evidence="1" id="KW-1278">Translocase</keyword>
<dbReference type="AlphaFoldDB" id="A0A7C9DKG2"/>
<sequence>MAADLLRLSLSPRSITPGHRNLLLRPHCHSLTSLHRHQGVLLPSAGAIRRNRGLVVAKAVDIGAPAGVSSEEKPANSSFLLDVNGMMCGACVSRVKGILSADKRVESAVVNMLTETAAVTLNPEAAGGGSAAEDLAKRLSACGFDAKPRVAGSGVGERVRKWKEMAAKKEAMLEKSTNRVAVAWTLVALCCGSHASHIFHSLGIHVTHGGFWDVLHNSYVKGALALGALMGPGRDLLQDGLRAFVKGSPNMNSLVGFGSIAAFILSAVSLMNPGLDWDASFFDEPVMLLGFVLLGRSLEEGARIKASSDMNELLSLVSTQARLVITSSESDSSANAVLSSDAICIEVPTDDIRVGDNLLVLPGETIPVDVRQFLVRIGKNAIAASSW</sequence>
<evidence type="ECO:0000256" key="1">
    <source>
        <dbReference type="ARBA" id="ARBA00022967"/>
    </source>
</evidence>
<dbReference type="EMBL" id="GISG01142086">
    <property type="protein sequence ID" value="MBA4645399.1"/>
    <property type="molecule type" value="Transcribed_RNA"/>
</dbReference>
<dbReference type="CDD" id="cd00371">
    <property type="entry name" value="HMA"/>
    <property type="match status" value="1"/>
</dbReference>
<dbReference type="Gene3D" id="2.70.150.10">
    <property type="entry name" value="Calcium-transporting ATPase, cytoplasmic transduction domain A"/>
    <property type="match status" value="1"/>
</dbReference>
<dbReference type="GO" id="GO:0055070">
    <property type="term" value="P:copper ion homeostasis"/>
    <property type="evidence" value="ECO:0007669"/>
    <property type="project" value="TreeGrafter"/>
</dbReference>
<dbReference type="GO" id="GO:0005507">
    <property type="term" value="F:copper ion binding"/>
    <property type="evidence" value="ECO:0007669"/>
    <property type="project" value="TreeGrafter"/>
</dbReference>